<dbReference type="Pfam" id="PF03171">
    <property type="entry name" value="2OG-FeII_Oxy"/>
    <property type="match status" value="1"/>
</dbReference>
<dbReference type="RefSeq" id="XP_013898565.1">
    <property type="nucleotide sequence ID" value="XM_014043111.1"/>
</dbReference>
<name>A0A0D2MZK2_9CHLO</name>
<dbReference type="PROSITE" id="PS51471">
    <property type="entry name" value="FE2OG_OXY"/>
    <property type="match status" value="1"/>
</dbReference>
<dbReference type="KEGG" id="mng:MNEG_8416"/>
<protein>
    <recommendedName>
        <fullName evidence="2">Fe2OG dioxygenase domain-containing protein</fullName>
    </recommendedName>
</protein>
<proteinExistence type="inferred from homology"/>
<dbReference type="GeneID" id="25741292"/>
<dbReference type="InterPro" id="IPR026992">
    <property type="entry name" value="DIOX_N"/>
</dbReference>
<keyword evidence="1" id="KW-0560">Oxidoreductase</keyword>
<keyword evidence="1" id="KW-0408">Iron</keyword>
<keyword evidence="4" id="KW-1185">Reference proteome</keyword>
<dbReference type="PANTHER" id="PTHR47990">
    <property type="entry name" value="2-OXOGLUTARATE (2OG) AND FE(II)-DEPENDENT OXYGENASE SUPERFAMILY PROTEIN-RELATED"/>
    <property type="match status" value="1"/>
</dbReference>
<dbReference type="InterPro" id="IPR050231">
    <property type="entry name" value="Iron_ascorbate_oxido_reductase"/>
</dbReference>
<dbReference type="Pfam" id="PF14226">
    <property type="entry name" value="DIOX_N"/>
    <property type="match status" value="1"/>
</dbReference>
<dbReference type="InterPro" id="IPR005123">
    <property type="entry name" value="Oxoglu/Fe-dep_dioxygenase_dom"/>
</dbReference>
<dbReference type="SUPFAM" id="SSF51197">
    <property type="entry name" value="Clavaminate synthase-like"/>
    <property type="match status" value="1"/>
</dbReference>
<dbReference type="InterPro" id="IPR027443">
    <property type="entry name" value="IPNS-like_sf"/>
</dbReference>
<evidence type="ECO:0000256" key="1">
    <source>
        <dbReference type="RuleBase" id="RU003682"/>
    </source>
</evidence>
<dbReference type="GO" id="GO:0016491">
    <property type="term" value="F:oxidoreductase activity"/>
    <property type="evidence" value="ECO:0007669"/>
    <property type="project" value="UniProtKB-KW"/>
</dbReference>
<accession>A0A0D2MZK2</accession>
<dbReference type="STRING" id="145388.A0A0D2MZK2"/>
<dbReference type="InterPro" id="IPR044861">
    <property type="entry name" value="IPNS-like_FE2OG_OXY"/>
</dbReference>
<evidence type="ECO:0000313" key="3">
    <source>
        <dbReference type="EMBL" id="KIY99545.1"/>
    </source>
</evidence>
<dbReference type="Gene3D" id="2.60.120.330">
    <property type="entry name" value="B-lactam Antibiotic, Isopenicillin N Synthase, Chain"/>
    <property type="match status" value="1"/>
</dbReference>
<feature type="domain" description="Fe2OG dioxygenase" evidence="2">
    <location>
        <begin position="139"/>
        <end position="265"/>
    </location>
</feature>
<comment type="similarity">
    <text evidence="1">Belongs to the iron/ascorbate-dependent oxidoreductase family.</text>
</comment>
<dbReference type="EMBL" id="KK101816">
    <property type="protein sequence ID" value="KIY99545.1"/>
    <property type="molecule type" value="Genomic_DNA"/>
</dbReference>
<dbReference type="OrthoDB" id="288590at2759"/>
<evidence type="ECO:0000259" key="2">
    <source>
        <dbReference type="PROSITE" id="PS51471"/>
    </source>
</evidence>
<dbReference type="GO" id="GO:0046872">
    <property type="term" value="F:metal ion binding"/>
    <property type="evidence" value="ECO:0007669"/>
    <property type="project" value="UniProtKB-KW"/>
</dbReference>
<evidence type="ECO:0000313" key="4">
    <source>
        <dbReference type="Proteomes" id="UP000054498"/>
    </source>
</evidence>
<gene>
    <name evidence="3" type="ORF">MNEG_8416</name>
</gene>
<reference evidence="3 4" key="1">
    <citation type="journal article" date="2013" name="BMC Genomics">
        <title>Reconstruction of the lipid metabolism for the microalga Monoraphidium neglectum from its genome sequence reveals characteristics suitable for biofuel production.</title>
        <authorList>
            <person name="Bogen C."/>
            <person name="Al-Dilaimi A."/>
            <person name="Albersmeier A."/>
            <person name="Wichmann J."/>
            <person name="Grundmann M."/>
            <person name="Rupp O."/>
            <person name="Lauersen K.J."/>
            <person name="Blifernez-Klassen O."/>
            <person name="Kalinowski J."/>
            <person name="Goesmann A."/>
            <person name="Mussgnug J.H."/>
            <person name="Kruse O."/>
        </authorList>
    </citation>
    <scope>NUCLEOTIDE SEQUENCE [LARGE SCALE GENOMIC DNA]</scope>
    <source>
        <strain evidence="3 4">SAG 48.87</strain>
    </source>
</reference>
<organism evidence="3 4">
    <name type="scientific">Monoraphidium neglectum</name>
    <dbReference type="NCBI Taxonomy" id="145388"/>
    <lineage>
        <taxon>Eukaryota</taxon>
        <taxon>Viridiplantae</taxon>
        <taxon>Chlorophyta</taxon>
        <taxon>core chlorophytes</taxon>
        <taxon>Chlorophyceae</taxon>
        <taxon>CS clade</taxon>
        <taxon>Sphaeropleales</taxon>
        <taxon>Selenastraceae</taxon>
        <taxon>Monoraphidium</taxon>
    </lineage>
</organism>
<sequence length="315" mass="33152">MPAAVYEGVLREARQWFGLPDSSKRAIQLRGAATSYRGYQPLGANVTRLPGGGFTRDWHEAIDLFKEEDPAEVQARGLPPSPIHGPNLWPSQSPAFEAALRSYINGCLTLGSALLRGIALGLGLPESAFGGGLAAPERSYWVARVIHYPPLVQGSAQPGGGRLQEGAAAAAAGADISRDVQLSCGEHTDYGLLTLVNQEGHVSALQVKNAAGEWVDAAPIPGTFVCNIGDMFQTLTNGLYTPTLHRVLNTDPARSRVSIPFFYEPAFEATIAPLPQLVAAAASGAAAGGAGPAARFPSVRYGSHLESKVLSNFEL</sequence>
<dbReference type="AlphaFoldDB" id="A0A0D2MZK2"/>
<keyword evidence="1" id="KW-0479">Metal-binding</keyword>
<dbReference type="Proteomes" id="UP000054498">
    <property type="component" value="Unassembled WGS sequence"/>
</dbReference>